<feature type="transmembrane region" description="Helical" evidence="7">
    <location>
        <begin position="53"/>
        <end position="80"/>
    </location>
</feature>
<evidence type="ECO:0000313" key="9">
    <source>
        <dbReference type="EMBL" id="AEH51034.1"/>
    </source>
</evidence>
<dbReference type="GO" id="GO:0004252">
    <property type="term" value="F:serine-type endopeptidase activity"/>
    <property type="evidence" value="ECO:0007669"/>
    <property type="project" value="InterPro"/>
</dbReference>
<feature type="transmembrane region" description="Helical" evidence="7">
    <location>
        <begin position="92"/>
        <end position="111"/>
    </location>
</feature>
<evidence type="ECO:0000256" key="5">
    <source>
        <dbReference type="ARBA" id="ARBA00022989"/>
    </source>
</evidence>
<keyword evidence="5 7" id="KW-1133">Transmembrane helix</keyword>
<sequence precursor="true">MRNLKATYVILSFNVLIAVFMFFLSSIPVFRNQAYLLIRLGAQYGPLVSGGEWYRVITAMFVHGGLLHLLFNSYALFYFGTIVESIYGTEKFVIFYLLAGAVGNLATHVFYYRSISVGASGAIFGLVGILFALGFRRDTPIFMRQFTGMALLPMIIFNVVYGFMPGSNINNAAHLGGFLAGMAIGYFADPRPVYASWKRGSRIFWKAAAILSCLFVAFCFFMLIFFSRVR</sequence>
<evidence type="ECO:0000256" key="1">
    <source>
        <dbReference type="ARBA" id="ARBA00004141"/>
    </source>
</evidence>
<dbReference type="Proteomes" id="UP000006804">
    <property type="component" value="Chromosome"/>
</dbReference>
<dbReference type="eggNOG" id="COG0705">
    <property type="taxonomic scope" value="Bacteria"/>
</dbReference>
<evidence type="ECO:0000256" key="2">
    <source>
        <dbReference type="ARBA" id="ARBA00009045"/>
    </source>
</evidence>
<dbReference type="Pfam" id="PF01694">
    <property type="entry name" value="Rhomboid"/>
    <property type="match status" value="1"/>
</dbReference>
<evidence type="ECO:0000259" key="8">
    <source>
        <dbReference type="Pfam" id="PF01694"/>
    </source>
</evidence>
<dbReference type="GO" id="GO:0016020">
    <property type="term" value="C:membrane"/>
    <property type="evidence" value="ECO:0007669"/>
    <property type="project" value="UniProtKB-SubCell"/>
</dbReference>
<dbReference type="AlphaFoldDB" id="F7YYK2"/>
<proteinExistence type="inferred from homology"/>
<feature type="transmembrane region" description="Helical" evidence="7">
    <location>
        <begin position="146"/>
        <end position="163"/>
    </location>
</feature>
<evidence type="ECO:0000313" key="10">
    <source>
        <dbReference type="Proteomes" id="UP000006804"/>
    </source>
</evidence>
<comment type="subcellular location">
    <subcellularLocation>
        <location evidence="1">Membrane</location>
        <topology evidence="1">Multi-pass membrane protein</topology>
    </subcellularLocation>
</comment>
<dbReference type="RefSeq" id="WP_013932254.1">
    <property type="nucleotide sequence ID" value="NC_015707.1"/>
</dbReference>
<comment type="similarity">
    <text evidence="2">Belongs to the peptidase S54 family.</text>
</comment>
<feature type="transmembrane region" description="Helical" evidence="7">
    <location>
        <begin position="117"/>
        <end position="134"/>
    </location>
</feature>
<dbReference type="KEGG" id="tta:Theth_0950"/>
<keyword evidence="3 7" id="KW-0812">Transmembrane</keyword>
<dbReference type="HOGENOM" id="CLU_055068_3_0_0"/>
<evidence type="ECO:0000256" key="3">
    <source>
        <dbReference type="ARBA" id="ARBA00022692"/>
    </source>
</evidence>
<evidence type="ECO:0000256" key="4">
    <source>
        <dbReference type="ARBA" id="ARBA00022801"/>
    </source>
</evidence>
<dbReference type="Gene3D" id="1.20.1540.10">
    <property type="entry name" value="Rhomboid-like"/>
    <property type="match status" value="1"/>
</dbReference>
<dbReference type="InterPro" id="IPR035952">
    <property type="entry name" value="Rhomboid-like_sf"/>
</dbReference>
<keyword evidence="4" id="KW-0378">Hydrolase</keyword>
<evidence type="ECO:0000256" key="7">
    <source>
        <dbReference type="SAM" id="Phobius"/>
    </source>
</evidence>
<gene>
    <name evidence="9" type="ORF">Theth_0950</name>
</gene>
<feature type="transmembrane region" description="Helical" evidence="7">
    <location>
        <begin position="7"/>
        <end position="30"/>
    </location>
</feature>
<keyword evidence="6 7" id="KW-0472">Membrane</keyword>
<organism evidence="9 10">
    <name type="scientific">Pseudothermotoga thermarum DSM 5069</name>
    <dbReference type="NCBI Taxonomy" id="688269"/>
    <lineage>
        <taxon>Bacteria</taxon>
        <taxon>Thermotogati</taxon>
        <taxon>Thermotogota</taxon>
        <taxon>Thermotogae</taxon>
        <taxon>Thermotogales</taxon>
        <taxon>Thermotogaceae</taxon>
        <taxon>Pseudothermotoga</taxon>
    </lineage>
</organism>
<dbReference type="PANTHER" id="PTHR43731">
    <property type="entry name" value="RHOMBOID PROTEASE"/>
    <property type="match status" value="1"/>
</dbReference>
<dbReference type="PANTHER" id="PTHR43731:SF14">
    <property type="entry name" value="PRESENILIN-ASSOCIATED RHOMBOID-LIKE PROTEIN, MITOCHONDRIAL"/>
    <property type="match status" value="1"/>
</dbReference>
<feature type="transmembrane region" description="Helical" evidence="7">
    <location>
        <begin position="169"/>
        <end position="188"/>
    </location>
</feature>
<keyword evidence="10" id="KW-1185">Reference proteome</keyword>
<accession>F7YYK2</accession>
<feature type="domain" description="Peptidase S54 rhomboid" evidence="8">
    <location>
        <begin position="51"/>
        <end position="187"/>
    </location>
</feature>
<evidence type="ECO:0000256" key="6">
    <source>
        <dbReference type="ARBA" id="ARBA00023136"/>
    </source>
</evidence>
<reference evidence="9 10" key="1">
    <citation type="submission" date="2010-11" db="EMBL/GenBank/DDBJ databases">
        <title>The complete genome of Thermotoga thermarum DSM 5069.</title>
        <authorList>
            <consortium name="US DOE Joint Genome Institute (JGI-PGF)"/>
            <person name="Lucas S."/>
            <person name="Copeland A."/>
            <person name="Lapidus A."/>
            <person name="Bruce D."/>
            <person name="Goodwin L."/>
            <person name="Pitluck S."/>
            <person name="Kyrpides N."/>
            <person name="Mavromatis K."/>
            <person name="Ivanova N."/>
            <person name="Zeytun A."/>
            <person name="Brettin T."/>
            <person name="Detter J.C."/>
            <person name="Tapia R."/>
            <person name="Han C."/>
            <person name="Land M."/>
            <person name="Hauser L."/>
            <person name="Markowitz V."/>
            <person name="Cheng J.-F."/>
            <person name="Hugenholtz P."/>
            <person name="Woyke T."/>
            <person name="Wu D."/>
            <person name="Spring S."/>
            <person name="Schroeder M."/>
            <person name="Brambilla E."/>
            <person name="Klenk H.-P."/>
            <person name="Eisen J.A."/>
        </authorList>
    </citation>
    <scope>NUCLEOTIDE SEQUENCE [LARGE SCALE GENOMIC DNA]</scope>
    <source>
        <strain evidence="9 10">DSM 5069</strain>
    </source>
</reference>
<dbReference type="SUPFAM" id="SSF144091">
    <property type="entry name" value="Rhomboid-like"/>
    <property type="match status" value="1"/>
</dbReference>
<feature type="transmembrane region" description="Helical" evidence="7">
    <location>
        <begin position="208"/>
        <end position="227"/>
    </location>
</feature>
<dbReference type="STRING" id="688269.Theth_0950"/>
<dbReference type="PATRIC" id="fig|688269.3.peg.973"/>
<name>F7YYK2_9THEM</name>
<dbReference type="EMBL" id="CP002351">
    <property type="protein sequence ID" value="AEH51034.1"/>
    <property type="molecule type" value="Genomic_DNA"/>
</dbReference>
<protein>
    <submittedName>
        <fullName evidence="9">Rhomboid family protein</fullName>
    </submittedName>
</protein>
<dbReference type="InterPro" id="IPR022764">
    <property type="entry name" value="Peptidase_S54_rhomboid_dom"/>
</dbReference>
<dbReference type="InterPro" id="IPR050925">
    <property type="entry name" value="Rhomboid_protease_S54"/>
</dbReference>